<keyword evidence="3" id="KW-1185">Reference proteome</keyword>
<evidence type="ECO:0000313" key="2">
    <source>
        <dbReference type="EMBL" id="CAB1433930.1"/>
    </source>
</evidence>
<dbReference type="Proteomes" id="UP001153269">
    <property type="component" value="Unassembled WGS sequence"/>
</dbReference>
<protein>
    <submittedName>
        <fullName evidence="2">Uncharacterized protein</fullName>
    </submittedName>
</protein>
<dbReference type="AlphaFoldDB" id="A0A9N7UNM6"/>
<sequence length="180" mass="20051">MRDGEMGGGRVLREKEADRAALELLSVELLSVELLSRELFSTELLSTELLSTELLSRELFYAELLSVELLSTELLYVELLSTQTERLRHRQQNSDHRLEPINTVNWSCVCAARPGAASLRPCGSLSSSLFLPPPLVSSSTSPEYRTSSSSQQFPVELETRSFTHPLRKPPGDSQGRTDSE</sequence>
<proteinExistence type="predicted"/>
<reference evidence="2" key="1">
    <citation type="submission" date="2020-03" db="EMBL/GenBank/DDBJ databases">
        <authorList>
            <person name="Weist P."/>
        </authorList>
    </citation>
    <scope>NUCLEOTIDE SEQUENCE</scope>
</reference>
<name>A0A9N7UNM6_PLEPL</name>
<feature type="region of interest" description="Disordered" evidence="1">
    <location>
        <begin position="137"/>
        <end position="180"/>
    </location>
</feature>
<organism evidence="2 3">
    <name type="scientific">Pleuronectes platessa</name>
    <name type="common">European plaice</name>
    <dbReference type="NCBI Taxonomy" id="8262"/>
    <lineage>
        <taxon>Eukaryota</taxon>
        <taxon>Metazoa</taxon>
        <taxon>Chordata</taxon>
        <taxon>Craniata</taxon>
        <taxon>Vertebrata</taxon>
        <taxon>Euteleostomi</taxon>
        <taxon>Actinopterygii</taxon>
        <taxon>Neopterygii</taxon>
        <taxon>Teleostei</taxon>
        <taxon>Neoteleostei</taxon>
        <taxon>Acanthomorphata</taxon>
        <taxon>Carangaria</taxon>
        <taxon>Pleuronectiformes</taxon>
        <taxon>Pleuronectoidei</taxon>
        <taxon>Pleuronectidae</taxon>
        <taxon>Pleuronectes</taxon>
    </lineage>
</organism>
<gene>
    <name evidence="2" type="ORF">PLEPLA_LOCUS22022</name>
</gene>
<feature type="compositionally biased region" description="Low complexity" evidence="1">
    <location>
        <begin position="137"/>
        <end position="150"/>
    </location>
</feature>
<evidence type="ECO:0000256" key="1">
    <source>
        <dbReference type="SAM" id="MobiDB-lite"/>
    </source>
</evidence>
<dbReference type="EMBL" id="CADEAL010001613">
    <property type="protein sequence ID" value="CAB1433930.1"/>
    <property type="molecule type" value="Genomic_DNA"/>
</dbReference>
<evidence type="ECO:0000313" key="3">
    <source>
        <dbReference type="Proteomes" id="UP001153269"/>
    </source>
</evidence>
<accession>A0A9N7UNM6</accession>
<comment type="caution">
    <text evidence="2">The sequence shown here is derived from an EMBL/GenBank/DDBJ whole genome shotgun (WGS) entry which is preliminary data.</text>
</comment>